<dbReference type="InterPro" id="IPR014017">
    <property type="entry name" value="DNA_helicase_UvrD-like_C"/>
</dbReference>
<dbReference type="InterPro" id="IPR014016">
    <property type="entry name" value="UvrD-like_ATP-bd"/>
</dbReference>
<evidence type="ECO:0000259" key="13">
    <source>
        <dbReference type="PROSITE" id="PS50132"/>
    </source>
</evidence>
<evidence type="ECO:0000256" key="5">
    <source>
        <dbReference type="ARBA" id="ARBA00022840"/>
    </source>
</evidence>
<dbReference type="SUPFAM" id="SSF52540">
    <property type="entry name" value="P-loop containing nucleoside triphosphate hydrolases"/>
    <property type="match status" value="1"/>
</dbReference>
<evidence type="ECO:0000256" key="3">
    <source>
        <dbReference type="ARBA" id="ARBA00022801"/>
    </source>
</evidence>
<dbReference type="PROSITE" id="PS50132">
    <property type="entry name" value="RGS"/>
    <property type="match status" value="1"/>
</dbReference>
<evidence type="ECO:0000256" key="7">
    <source>
        <dbReference type="ARBA" id="ARBA00023235"/>
    </source>
</evidence>
<evidence type="ECO:0000259" key="14">
    <source>
        <dbReference type="PROSITE" id="PS51198"/>
    </source>
</evidence>
<dbReference type="Gene3D" id="1.10.10.160">
    <property type="match status" value="1"/>
</dbReference>
<dbReference type="Pfam" id="PF00580">
    <property type="entry name" value="UvrD-helicase"/>
    <property type="match status" value="1"/>
</dbReference>
<keyword evidence="5 11" id="KW-0067">ATP-binding</keyword>
<organism evidence="16 17">
    <name type="scientific">Zalerion maritima</name>
    <dbReference type="NCBI Taxonomy" id="339359"/>
    <lineage>
        <taxon>Eukaryota</taxon>
        <taxon>Fungi</taxon>
        <taxon>Dikarya</taxon>
        <taxon>Ascomycota</taxon>
        <taxon>Pezizomycotina</taxon>
        <taxon>Sordariomycetes</taxon>
        <taxon>Lulworthiomycetidae</taxon>
        <taxon>Lulworthiales</taxon>
        <taxon>Lulworthiaceae</taxon>
        <taxon>Zalerion</taxon>
    </lineage>
</organism>
<feature type="compositionally biased region" description="Basic and acidic residues" evidence="12">
    <location>
        <begin position="928"/>
        <end position="937"/>
    </location>
</feature>
<keyword evidence="4 11" id="KW-0347">Helicase</keyword>
<dbReference type="PROSITE" id="PS51217">
    <property type="entry name" value="UVRD_HELICASE_CTER"/>
    <property type="match status" value="1"/>
</dbReference>
<dbReference type="Gene3D" id="1.10.486.10">
    <property type="entry name" value="PCRA, domain 4"/>
    <property type="match status" value="1"/>
</dbReference>
<protein>
    <recommendedName>
        <fullName evidence="9">DNA 3'-5' helicase</fullName>
        <ecNumber evidence="9">5.6.2.4</ecNumber>
    </recommendedName>
</protein>
<dbReference type="Gene3D" id="3.40.50.300">
    <property type="entry name" value="P-loop containing nucleotide triphosphate hydrolases"/>
    <property type="match status" value="2"/>
</dbReference>
<keyword evidence="7" id="KW-0413">Isomerase</keyword>
<gene>
    <name evidence="16" type="ORF">MKZ38_005446</name>
</gene>
<dbReference type="AlphaFoldDB" id="A0AAD5RKP1"/>
<feature type="domain" description="UvrD-like helicase ATP-binding" evidence="14">
    <location>
        <begin position="11"/>
        <end position="284"/>
    </location>
</feature>
<dbReference type="EMBL" id="JAKWBI020000326">
    <property type="protein sequence ID" value="KAJ2896538.1"/>
    <property type="molecule type" value="Genomic_DNA"/>
</dbReference>
<dbReference type="GO" id="GO:0043138">
    <property type="term" value="F:3'-5' DNA helicase activity"/>
    <property type="evidence" value="ECO:0007669"/>
    <property type="project" value="UniProtKB-EC"/>
</dbReference>
<comment type="catalytic activity">
    <reaction evidence="10">
        <text>ATP + H2O = ADP + phosphate + H(+)</text>
        <dbReference type="Rhea" id="RHEA:13065"/>
        <dbReference type="ChEBI" id="CHEBI:15377"/>
        <dbReference type="ChEBI" id="CHEBI:15378"/>
        <dbReference type="ChEBI" id="CHEBI:30616"/>
        <dbReference type="ChEBI" id="CHEBI:43474"/>
        <dbReference type="ChEBI" id="CHEBI:456216"/>
        <dbReference type="EC" id="5.6.2.4"/>
    </reaction>
</comment>
<feature type="compositionally biased region" description="Basic residues" evidence="12">
    <location>
        <begin position="741"/>
        <end position="752"/>
    </location>
</feature>
<evidence type="ECO:0000259" key="15">
    <source>
        <dbReference type="PROSITE" id="PS51217"/>
    </source>
</evidence>
<feature type="compositionally biased region" description="Low complexity" evidence="12">
    <location>
        <begin position="976"/>
        <end position="995"/>
    </location>
</feature>
<dbReference type="EC" id="5.6.2.4" evidence="9"/>
<feature type="region of interest" description="Disordered" evidence="12">
    <location>
        <begin position="836"/>
        <end position="855"/>
    </location>
</feature>
<name>A0AAD5RKP1_9PEZI</name>
<evidence type="ECO:0000256" key="12">
    <source>
        <dbReference type="SAM" id="MobiDB-lite"/>
    </source>
</evidence>
<feature type="binding site" evidence="11">
    <location>
        <begin position="32"/>
        <end position="39"/>
    </location>
    <ligand>
        <name>ATP</name>
        <dbReference type="ChEBI" id="CHEBI:30616"/>
    </ligand>
</feature>
<evidence type="ECO:0000313" key="16">
    <source>
        <dbReference type="EMBL" id="KAJ2896538.1"/>
    </source>
</evidence>
<evidence type="ECO:0000256" key="9">
    <source>
        <dbReference type="ARBA" id="ARBA00034808"/>
    </source>
</evidence>
<evidence type="ECO:0000256" key="8">
    <source>
        <dbReference type="ARBA" id="ARBA00034617"/>
    </source>
</evidence>
<dbReference type="Proteomes" id="UP001201980">
    <property type="component" value="Unassembled WGS sequence"/>
</dbReference>
<dbReference type="InterPro" id="IPR016137">
    <property type="entry name" value="RGS"/>
</dbReference>
<sequence length="1076" mass="118827">MSEGASHPILNTLNKAQCRAVTSTASTVAILAGPGSGKTHTLTSRVVWLIDQLGIQPCDIIVATFTVKAAREMKERIGRALGDGRERKIILGTFHSIARRYLAKYGKHIGLDSKFGIADDGDSKAVIQRICKRDKLSCDPTGARAWISKKKAKGALPNQGHKKGESVNLQHLQKCYDAYQDHLKTANLLDYDDLLVLGVQLLRTNPHCVSNVQAVLIDEYQDTNGVQYDLMKLLAQERSRITVVGDPDQSIYGWRSAEIRNLYRLLREFPETDEVSLEENYRSSHHILHVSLEVIKQDSSRYKKVLLPIHAKGTRPTLRKLASQPAEAEWVVSEIKRILLTSGNMMSYDDIAILLRSASLSRHLESALGKVGIAYRMVGGFKFYERAEIKTLIDYLRVIYQPDNNDALMRIINVPKRGIGDGTIKSLLEEAETSRTTLWSLLVKHCRGIRRAKTNIRKDAETKLNLQVIRLVESFRESMANSTEENPFTLVDLIDKLLEKIEFKKFLEDTYSEQHEQRWANVEEFMSLASDFLRDLRKEDDEALPDIEGLAQTQDADPLARFLANVSLASDVQKGDTEEKHKSAVTISTIHAAKGLEWPVIFIPAAYNGSIPHSRAEDTDEERRLLFVAMTRAKSLLYLSCPKRSLGDNGSEFELSQFLEPVKSLFAQRGPSFDRQVLKEIGRVLNRAVPTEEELFGDMPLMTSVEDDRFPLDPAEVEKRESYAEDPYDGFHQYERGAMSRAKRQKRPHKAARQGETEIREWAAPATTNFTTTMDAGFTVPGFTTAGAHQVALAAAGIVQDLRGGKQEAPQDIKQRPIGATKRPANQPSLLGFFKKGHGDLGASEPEQPESLLPKPRLATGTTTALHQISSSSFNRAYPWASTSKVNANIAQKPAIAPELAKHKLGGSGAKIVPPHNAADPVAVARGQRAEPQDLARNHSYGGCFSSSPLREGKEKENSEFKMQEGIPPSPKPPHFKSSSSTQGTGMAASGATTGVQKPMGLHGVGGFRRPMGMTGRDGGDAKALERLRRPFKPPAMRTTVGGSVGKGPSSGGVSNVRMTIGNTTMENLVARKNGR</sequence>
<dbReference type="FunFam" id="1.10.486.10:FF:000011">
    <property type="entry name" value="ATP-depentend DNA helicase, putative"/>
    <property type="match status" value="1"/>
</dbReference>
<keyword evidence="2 11" id="KW-0547">Nucleotide-binding</keyword>
<feature type="region of interest" description="Disordered" evidence="12">
    <location>
        <begin position="738"/>
        <end position="757"/>
    </location>
</feature>
<evidence type="ECO:0000256" key="6">
    <source>
        <dbReference type="ARBA" id="ARBA00023125"/>
    </source>
</evidence>
<evidence type="ECO:0000256" key="11">
    <source>
        <dbReference type="PROSITE-ProRule" id="PRU00560"/>
    </source>
</evidence>
<keyword evidence="6" id="KW-0238">DNA-binding</keyword>
<dbReference type="PROSITE" id="PS51198">
    <property type="entry name" value="UVRD_HELICASE_ATP_BIND"/>
    <property type="match status" value="1"/>
</dbReference>
<dbReference type="InterPro" id="IPR027417">
    <property type="entry name" value="P-loop_NTPase"/>
</dbReference>
<dbReference type="InterPro" id="IPR000212">
    <property type="entry name" value="DNA_helicase_UvrD/REP"/>
</dbReference>
<evidence type="ECO:0000256" key="2">
    <source>
        <dbReference type="ARBA" id="ARBA00022741"/>
    </source>
</evidence>
<dbReference type="Pfam" id="PF13361">
    <property type="entry name" value="UvrD_C"/>
    <property type="match status" value="1"/>
</dbReference>
<dbReference type="GO" id="GO:0005524">
    <property type="term" value="F:ATP binding"/>
    <property type="evidence" value="ECO:0007669"/>
    <property type="project" value="UniProtKB-UniRule"/>
</dbReference>
<dbReference type="GO" id="GO:0005634">
    <property type="term" value="C:nucleus"/>
    <property type="evidence" value="ECO:0007669"/>
    <property type="project" value="TreeGrafter"/>
</dbReference>
<reference evidence="16" key="1">
    <citation type="submission" date="2022-07" db="EMBL/GenBank/DDBJ databases">
        <title>Draft genome sequence of Zalerion maritima ATCC 34329, a (micro)plastics degrading marine fungus.</title>
        <authorList>
            <person name="Paco A."/>
            <person name="Goncalves M.F.M."/>
            <person name="Rocha-Santos T.A.P."/>
            <person name="Alves A."/>
        </authorList>
    </citation>
    <scope>NUCLEOTIDE SEQUENCE</scope>
    <source>
        <strain evidence="16">ATCC 34329</strain>
    </source>
</reference>
<feature type="region of interest" description="Disordered" evidence="12">
    <location>
        <begin position="1034"/>
        <end position="1076"/>
    </location>
</feature>
<accession>A0AAD5RKP1</accession>
<evidence type="ECO:0000256" key="4">
    <source>
        <dbReference type="ARBA" id="ARBA00022806"/>
    </source>
</evidence>
<dbReference type="InterPro" id="IPR013986">
    <property type="entry name" value="DExx_box_DNA_helicase_dom_sf"/>
</dbReference>
<comment type="similarity">
    <text evidence="1">Belongs to the helicase family. UvrD subfamily.</text>
</comment>
<dbReference type="PANTHER" id="PTHR11070:SF2">
    <property type="entry name" value="ATP-DEPENDENT DNA HELICASE SRS2"/>
    <property type="match status" value="1"/>
</dbReference>
<dbReference type="GO" id="GO:0000725">
    <property type="term" value="P:recombinational repair"/>
    <property type="evidence" value="ECO:0007669"/>
    <property type="project" value="TreeGrafter"/>
</dbReference>
<keyword evidence="17" id="KW-1185">Reference proteome</keyword>
<feature type="compositionally biased region" description="Basic and acidic residues" evidence="12">
    <location>
        <begin position="951"/>
        <end position="963"/>
    </location>
</feature>
<feature type="region of interest" description="Disordered" evidence="12">
    <location>
        <begin position="926"/>
        <end position="1001"/>
    </location>
</feature>
<feature type="domain" description="RGS" evidence="13">
    <location>
        <begin position="489"/>
        <end position="525"/>
    </location>
</feature>
<dbReference type="GO" id="GO:0016787">
    <property type="term" value="F:hydrolase activity"/>
    <property type="evidence" value="ECO:0007669"/>
    <property type="project" value="UniProtKB-UniRule"/>
</dbReference>
<dbReference type="GO" id="GO:0003677">
    <property type="term" value="F:DNA binding"/>
    <property type="evidence" value="ECO:0007669"/>
    <property type="project" value="UniProtKB-KW"/>
</dbReference>
<dbReference type="CDD" id="cd18807">
    <property type="entry name" value="SF1_C_UvrD"/>
    <property type="match status" value="1"/>
</dbReference>
<dbReference type="PANTHER" id="PTHR11070">
    <property type="entry name" value="UVRD / RECB / PCRA DNA HELICASE FAMILY MEMBER"/>
    <property type="match status" value="1"/>
</dbReference>
<keyword evidence="3 11" id="KW-0378">Hydrolase</keyword>
<comment type="catalytic activity">
    <reaction evidence="8">
        <text>Couples ATP hydrolysis with the unwinding of duplex DNA by translocating in the 3'-5' direction.</text>
        <dbReference type="EC" id="5.6.2.4"/>
    </reaction>
</comment>
<feature type="domain" description="UvrD-like helicase C-terminal" evidence="15">
    <location>
        <begin position="285"/>
        <end position="595"/>
    </location>
</feature>
<evidence type="ECO:0000313" key="17">
    <source>
        <dbReference type="Proteomes" id="UP001201980"/>
    </source>
</evidence>
<evidence type="ECO:0000256" key="10">
    <source>
        <dbReference type="ARBA" id="ARBA00048988"/>
    </source>
</evidence>
<proteinExistence type="inferred from homology"/>
<evidence type="ECO:0000256" key="1">
    <source>
        <dbReference type="ARBA" id="ARBA00009922"/>
    </source>
</evidence>
<dbReference type="CDD" id="cd17932">
    <property type="entry name" value="DEXQc_UvrD"/>
    <property type="match status" value="1"/>
</dbReference>
<comment type="caution">
    <text evidence="16">The sequence shown here is derived from an EMBL/GenBank/DDBJ whole genome shotgun (WGS) entry which is preliminary data.</text>
</comment>